<evidence type="ECO:0000313" key="2">
    <source>
        <dbReference type="EMBL" id="TPX09273.1"/>
    </source>
</evidence>
<accession>A0A507ANE5</accession>
<dbReference type="STRING" id="1093900.A0A507ANE5"/>
<protein>
    <submittedName>
        <fullName evidence="2">Uncharacterized protein</fullName>
    </submittedName>
</protein>
<comment type="caution">
    <text evidence="2">The sequence shown here is derived from an EMBL/GenBank/DDBJ whole genome shotgun (WGS) entry which is preliminary data.</text>
</comment>
<sequence length="670" mass="72255">MKAPSPPQSTLDLLEALSIQPDRPATPPTSLRLERRVSPHSQVRTTPSVGRSDDVSENVQQLIRETDKAFEEVGLALTAPIFSPRQSSDQEIVVSPTFTQPRTPPPTAGRTSSSPKLHPRGGPVVLSAPRRKSSVSKPKRKGSKKQKSRLEVPKAKATASKHTARWTLAENVSDLLNVRLFNRLEVDEIRTPEQLQAITQKRNSQALSDKARLSSETARTAETTQTLETDGSETPIEPFHLQDLPQRIGAAGVRLSGLGPVAERSTASLSEYRPEPPKREAPPVPPIKQDTHCILPEENMKLKDIPFLAPPAKNPLRLLSRHKNPADLSPIPELKVTAPEGKTKPASIPVTAAPSANSSSTSRTNPPVTVAKETEEFLFLGATPFSLTRPDYRHGPIRLAKSDIAALLDASAVEDVLAMSNGETLDWTAFQVAIGGVDFTNSDPEDDEVAEDVAAWFHSLGFAHAGRLETSPPPPTPPPTYDGSPTSQYSQGGSPPPSSSSPSSSSSSSSSTSAAASPQEMQERRREENLPIPVDLEVELPSLSPGNNSWSPGDDELLSVEPERFYRTTGSGAAGIKHWVLPGHHDRSKPYLSQRQQRGGDSGASPAGSEDSLPMSPMQDLVMIHGSEGGSRNSRGRGTVGEGYVVPMGYNLGHDLGDFLQWEARYMHTS</sequence>
<feature type="region of interest" description="Disordered" evidence="1">
    <location>
        <begin position="199"/>
        <end position="235"/>
    </location>
</feature>
<feature type="compositionally biased region" description="Basic residues" evidence="1">
    <location>
        <begin position="129"/>
        <end position="147"/>
    </location>
</feature>
<feature type="region of interest" description="Disordered" evidence="1">
    <location>
        <begin position="96"/>
        <end position="159"/>
    </location>
</feature>
<feature type="region of interest" description="Disordered" evidence="1">
    <location>
        <begin position="337"/>
        <end position="368"/>
    </location>
</feature>
<feature type="compositionally biased region" description="Pro residues" evidence="1">
    <location>
        <begin position="471"/>
        <end position="480"/>
    </location>
</feature>
<proteinExistence type="predicted"/>
<gene>
    <name evidence="2" type="ORF">E0L32_009465</name>
</gene>
<feature type="compositionally biased region" description="Low complexity" evidence="1">
    <location>
        <begin position="500"/>
        <end position="519"/>
    </location>
</feature>
<reference evidence="2 3" key="1">
    <citation type="submission" date="2019-06" db="EMBL/GenBank/DDBJ databases">
        <title>Draft genome sequence of the filamentous fungus Phialemoniopsis curvata isolated from diesel fuel.</title>
        <authorList>
            <person name="Varaljay V.A."/>
            <person name="Lyon W.J."/>
            <person name="Crouch A.L."/>
            <person name="Drake C.E."/>
            <person name="Hollomon J.M."/>
            <person name="Nadeau L.J."/>
            <person name="Nunn H.S."/>
            <person name="Stevenson B.S."/>
            <person name="Bojanowski C.L."/>
            <person name="Crookes-Goodson W.J."/>
        </authorList>
    </citation>
    <scope>NUCLEOTIDE SEQUENCE [LARGE SCALE GENOMIC DNA]</scope>
    <source>
        <strain evidence="2 3">D216</strain>
    </source>
</reference>
<feature type="compositionally biased region" description="Polar residues" evidence="1">
    <location>
        <begin position="39"/>
        <end position="49"/>
    </location>
</feature>
<dbReference type="RefSeq" id="XP_030990984.1">
    <property type="nucleotide sequence ID" value="XM_031144433.1"/>
</dbReference>
<feature type="compositionally biased region" description="Low complexity" evidence="1">
    <location>
        <begin position="349"/>
        <end position="368"/>
    </location>
</feature>
<dbReference type="AlphaFoldDB" id="A0A507ANE5"/>
<feature type="region of interest" description="Disordered" evidence="1">
    <location>
        <begin position="17"/>
        <end position="57"/>
    </location>
</feature>
<evidence type="ECO:0000313" key="3">
    <source>
        <dbReference type="Proteomes" id="UP000319257"/>
    </source>
</evidence>
<dbReference type="GeneID" id="41976912"/>
<keyword evidence="3" id="KW-1185">Reference proteome</keyword>
<feature type="compositionally biased region" description="Polar residues" evidence="1">
    <location>
        <begin position="214"/>
        <end position="229"/>
    </location>
</feature>
<dbReference type="InParanoid" id="A0A507ANE5"/>
<name>A0A507ANE5_9PEZI</name>
<feature type="compositionally biased region" description="Low complexity" evidence="1">
    <location>
        <begin position="481"/>
        <end position="493"/>
    </location>
</feature>
<feature type="region of interest" description="Disordered" evidence="1">
    <location>
        <begin position="466"/>
        <end position="532"/>
    </location>
</feature>
<feature type="compositionally biased region" description="Basic and acidic residues" evidence="1">
    <location>
        <begin position="272"/>
        <end position="281"/>
    </location>
</feature>
<organism evidence="2 3">
    <name type="scientific">Thyridium curvatum</name>
    <dbReference type="NCBI Taxonomy" id="1093900"/>
    <lineage>
        <taxon>Eukaryota</taxon>
        <taxon>Fungi</taxon>
        <taxon>Dikarya</taxon>
        <taxon>Ascomycota</taxon>
        <taxon>Pezizomycotina</taxon>
        <taxon>Sordariomycetes</taxon>
        <taxon>Sordariomycetidae</taxon>
        <taxon>Thyridiales</taxon>
        <taxon>Thyridiaceae</taxon>
        <taxon>Thyridium</taxon>
    </lineage>
</organism>
<feature type="region of interest" description="Disordered" evidence="1">
    <location>
        <begin position="585"/>
        <end position="616"/>
    </location>
</feature>
<dbReference type="OrthoDB" id="5244857at2759"/>
<dbReference type="Proteomes" id="UP000319257">
    <property type="component" value="Unassembled WGS sequence"/>
</dbReference>
<dbReference type="EMBL" id="SKBQ01000069">
    <property type="protein sequence ID" value="TPX09273.1"/>
    <property type="molecule type" value="Genomic_DNA"/>
</dbReference>
<evidence type="ECO:0000256" key="1">
    <source>
        <dbReference type="SAM" id="MobiDB-lite"/>
    </source>
</evidence>
<feature type="region of interest" description="Disordered" evidence="1">
    <location>
        <begin position="265"/>
        <end position="287"/>
    </location>
</feature>